<dbReference type="InterPro" id="IPR050583">
    <property type="entry name" value="Mycobacterial_A85_antigen"/>
</dbReference>
<dbReference type="PANTHER" id="PTHR48098">
    <property type="entry name" value="ENTEROCHELIN ESTERASE-RELATED"/>
    <property type="match status" value="1"/>
</dbReference>
<accession>I8IYT6</accession>
<dbReference type="Proteomes" id="UP000004080">
    <property type="component" value="Unassembled WGS sequence"/>
</dbReference>
<proteinExistence type="predicted"/>
<name>I8IYT6_9BACL</name>
<dbReference type="RefSeq" id="WP_007203071.1">
    <property type="nucleotide sequence ID" value="NZ_AKKV01000031.1"/>
</dbReference>
<gene>
    <name evidence="1" type="ORF">A374_14975</name>
</gene>
<dbReference type="PATRIC" id="fig|1196324.3.peg.3066"/>
<evidence type="ECO:0000313" key="2">
    <source>
        <dbReference type="Proteomes" id="UP000004080"/>
    </source>
</evidence>
<dbReference type="InterPro" id="IPR029058">
    <property type="entry name" value="AB_hydrolase_fold"/>
</dbReference>
<organism evidence="1 2">
    <name type="scientific">Fictibacillus macauensis ZFHKF-1</name>
    <dbReference type="NCBI Taxonomy" id="1196324"/>
    <lineage>
        <taxon>Bacteria</taxon>
        <taxon>Bacillati</taxon>
        <taxon>Bacillota</taxon>
        <taxon>Bacilli</taxon>
        <taxon>Bacillales</taxon>
        <taxon>Fictibacillaceae</taxon>
        <taxon>Fictibacillus</taxon>
    </lineage>
</organism>
<dbReference type="eggNOG" id="COG2382">
    <property type="taxonomic scope" value="Bacteria"/>
</dbReference>
<dbReference type="PANTHER" id="PTHR48098:SF3">
    <property type="entry name" value="IRON(III) ENTEROBACTIN ESTERASE"/>
    <property type="match status" value="1"/>
</dbReference>
<protein>
    <submittedName>
        <fullName evidence="1">Esterase</fullName>
    </submittedName>
</protein>
<sequence length="242" mass="27669">MASLQGKIEEQLFYSNELQETLTLLVYYPPKFTTLVKYPILIAQDGPDYFQLGRLASIADQLMCENEMEEAIIVGVPHQRNEDRNDKYHPQGKKHDQYLRFMGLELPTFIHTTFNTYLLGSGTCLLGDSLGGYVSLASALAFPRTYGQVILQSPYVPKDLLQHVSNFKQFELLSIYHSIGDEEEQFHSPSGQIKDFLTPNRALADLLKGKQFPYCYEEFTGNHSWGDWQKNLVPALKFIFGK</sequence>
<dbReference type="SUPFAM" id="SSF53474">
    <property type="entry name" value="alpha/beta-Hydrolases"/>
    <property type="match status" value="1"/>
</dbReference>
<dbReference type="AlphaFoldDB" id="I8IYT6"/>
<dbReference type="EMBL" id="AKKV01000031">
    <property type="protein sequence ID" value="EIT84641.1"/>
    <property type="molecule type" value="Genomic_DNA"/>
</dbReference>
<dbReference type="InterPro" id="IPR000801">
    <property type="entry name" value="Esterase-like"/>
</dbReference>
<reference evidence="1 2" key="1">
    <citation type="journal article" date="2012" name="J. Bacteriol.">
        <title>Genome of Bacillus macauensis ZFHKF-1, a Long-Chain-Forming Bacterium.</title>
        <authorList>
            <person name="Cai L."/>
            <person name="Zhang T."/>
        </authorList>
    </citation>
    <scope>NUCLEOTIDE SEQUENCE [LARGE SCALE GENOMIC DNA]</scope>
    <source>
        <strain evidence="1 2">ZFHKF-1</strain>
    </source>
</reference>
<dbReference type="STRING" id="1196324.A374_14975"/>
<evidence type="ECO:0000313" key="1">
    <source>
        <dbReference type="EMBL" id="EIT84641.1"/>
    </source>
</evidence>
<dbReference type="Pfam" id="PF00756">
    <property type="entry name" value="Esterase"/>
    <property type="match status" value="1"/>
</dbReference>
<keyword evidence="2" id="KW-1185">Reference proteome</keyword>
<comment type="caution">
    <text evidence="1">The sequence shown here is derived from an EMBL/GenBank/DDBJ whole genome shotgun (WGS) entry which is preliminary data.</text>
</comment>
<dbReference type="OrthoDB" id="9803578at2"/>
<dbReference type="Gene3D" id="3.40.50.1820">
    <property type="entry name" value="alpha/beta hydrolase"/>
    <property type="match status" value="1"/>
</dbReference>